<organism evidence="2 3">
    <name type="scientific">Nematostella vectensis</name>
    <name type="common">Starlet sea anemone</name>
    <dbReference type="NCBI Taxonomy" id="45351"/>
    <lineage>
        <taxon>Eukaryota</taxon>
        <taxon>Metazoa</taxon>
        <taxon>Cnidaria</taxon>
        <taxon>Anthozoa</taxon>
        <taxon>Hexacorallia</taxon>
        <taxon>Actiniaria</taxon>
        <taxon>Edwardsiidae</taxon>
        <taxon>Nematostella</taxon>
    </lineage>
</organism>
<dbReference type="PhylomeDB" id="A7S115"/>
<dbReference type="GO" id="GO:0047801">
    <property type="term" value="F:L-cysteine transaminase activity"/>
    <property type="evidence" value="ECO:0000318"/>
    <property type="project" value="GO_Central"/>
</dbReference>
<evidence type="ECO:0000313" key="3">
    <source>
        <dbReference type="Proteomes" id="UP000001593"/>
    </source>
</evidence>
<dbReference type="HOGENOM" id="CLU_132293_1_0_1"/>
<dbReference type="Gene3D" id="3.40.5.90">
    <property type="entry name" value="CDGSH iron-sulfur domain, mitoNEET-type"/>
    <property type="match status" value="1"/>
</dbReference>
<dbReference type="InterPro" id="IPR019610">
    <property type="entry name" value="FeS-contain_mitoNEET_N"/>
</dbReference>
<protein>
    <recommendedName>
        <fullName evidence="1">Iron sulphur domain-containing protein</fullName>
    </recommendedName>
</protein>
<dbReference type="InterPro" id="IPR042216">
    <property type="entry name" value="MitoNEET_CISD"/>
</dbReference>
<dbReference type="InParanoid" id="A7S115"/>
<evidence type="ECO:0000259" key="1">
    <source>
        <dbReference type="Pfam" id="PF10660"/>
    </source>
</evidence>
<dbReference type="GO" id="GO:0010506">
    <property type="term" value="P:regulation of autophagy"/>
    <property type="evidence" value="ECO:0007669"/>
    <property type="project" value="InterPro"/>
</dbReference>
<keyword evidence="3" id="KW-1185">Reference proteome</keyword>
<accession>A7S115</accession>
<dbReference type="Pfam" id="PF10660">
    <property type="entry name" value="MitoNEET_N"/>
    <property type="match status" value="1"/>
</dbReference>
<dbReference type="STRING" id="45351.A7S115"/>
<dbReference type="GO" id="GO:0006879">
    <property type="term" value="P:intracellular iron ion homeostasis"/>
    <property type="evidence" value="ECO:0000318"/>
    <property type="project" value="GO_Central"/>
</dbReference>
<proteinExistence type="predicted"/>
<dbReference type="EMBL" id="DS469562">
    <property type="protein sequence ID" value="EDO42637.1"/>
    <property type="molecule type" value="Genomic_DNA"/>
</dbReference>
<dbReference type="GO" id="GO:0051537">
    <property type="term" value="F:2 iron, 2 sulfur cluster binding"/>
    <property type="evidence" value="ECO:0000318"/>
    <property type="project" value="GO_Central"/>
</dbReference>
<dbReference type="InterPro" id="IPR045131">
    <property type="entry name" value="CISD1/2"/>
</dbReference>
<sequence>MEALSRLITSSLPHYLENLPVPKSIGGIFKLDHNQVLQLVPLVATTSVVVYALVKCFMPKKDEMVNLEKDKHKEKVADFVEIEDIGDKAVFCRCWRSKKVGMRISYFLCMVIA</sequence>
<name>A7S115_NEMVE</name>
<feature type="domain" description="Iron sulphur" evidence="1">
    <location>
        <begin position="1"/>
        <end position="63"/>
    </location>
</feature>
<evidence type="ECO:0000313" key="2">
    <source>
        <dbReference type="EMBL" id="EDO42637.1"/>
    </source>
</evidence>
<gene>
    <name evidence="2" type="ORF">NEMVEDRAFT_v1g100297</name>
</gene>
<dbReference type="PANTHER" id="PTHR13680">
    <property type="entry name" value="CDGSH IRON-SULFUR DOMAIN-CONTAINING PROTEIN 1"/>
    <property type="match status" value="1"/>
</dbReference>
<dbReference type="eggNOG" id="KOG3461">
    <property type="taxonomic scope" value="Eukaryota"/>
</dbReference>
<dbReference type="OMA" id="AMIHTIC"/>
<dbReference type="PANTHER" id="PTHR13680:SF5">
    <property type="entry name" value="CDGSH IRON-SULFUR DOMAIN-CONTAINING PROTEIN 1"/>
    <property type="match status" value="1"/>
</dbReference>
<dbReference type="Proteomes" id="UP000001593">
    <property type="component" value="Unassembled WGS sequence"/>
</dbReference>
<dbReference type="GO" id="GO:0005741">
    <property type="term" value="C:mitochondrial outer membrane"/>
    <property type="evidence" value="ECO:0000318"/>
    <property type="project" value="GO_Central"/>
</dbReference>
<reference evidence="2 3" key="1">
    <citation type="journal article" date="2007" name="Science">
        <title>Sea anemone genome reveals ancestral eumetazoan gene repertoire and genomic organization.</title>
        <authorList>
            <person name="Putnam N.H."/>
            <person name="Srivastava M."/>
            <person name="Hellsten U."/>
            <person name="Dirks B."/>
            <person name="Chapman J."/>
            <person name="Salamov A."/>
            <person name="Terry A."/>
            <person name="Shapiro H."/>
            <person name="Lindquist E."/>
            <person name="Kapitonov V.V."/>
            <person name="Jurka J."/>
            <person name="Genikhovich G."/>
            <person name="Grigoriev I.V."/>
            <person name="Lucas S.M."/>
            <person name="Steele R.E."/>
            <person name="Finnerty J.R."/>
            <person name="Technau U."/>
            <person name="Martindale M.Q."/>
            <person name="Rokhsar D.S."/>
        </authorList>
    </citation>
    <scope>NUCLEOTIDE SEQUENCE [LARGE SCALE GENOMIC DNA]</scope>
    <source>
        <strain evidence="3">CH2 X CH6</strain>
    </source>
</reference>
<dbReference type="AlphaFoldDB" id="A7S115"/>